<feature type="domain" description="CN hydrolase" evidence="10">
    <location>
        <begin position="7"/>
        <end position="271"/>
    </location>
</feature>
<evidence type="ECO:0000313" key="11">
    <source>
        <dbReference type="EMBL" id="SKA75577.1"/>
    </source>
</evidence>
<feature type="binding site" evidence="7">
    <location>
        <position position="204"/>
    </location>
    <ligand>
        <name>L-glutamine</name>
        <dbReference type="ChEBI" id="CHEBI:58359"/>
    </ligand>
</feature>
<accession>A0A1T4WEF9</accession>
<gene>
    <name evidence="7" type="primary">nadE</name>
    <name evidence="11" type="ORF">SAMN05443428_10149</name>
</gene>
<dbReference type="PANTHER" id="PTHR23090:SF9">
    <property type="entry name" value="GLUTAMINE-DEPENDENT NAD(+) SYNTHETASE"/>
    <property type="match status" value="1"/>
</dbReference>
<dbReference type="InterPro" id="IPR022310">
    <property type="entry name" value="NAD/GMP_synthase"/>
</dbReference>
<feature type="binding site" evidence="7">
    <location>
        <position position="442"/>
    </location>
    <ligand>
        <name>deamido-NAD(+)</name>
        <dbReference type="ChEBI" id="CHEBI:58437"/>
        <note>ligand shared between two neighboring subunits</note>
    </ligand>
</feature>
<keyword evidence="5 7" id="KW-0067">ATP-binding</keyword>
<dbReference type="AlphaFoldDB" id="A0A1T4WEF9"/>
<dbReference type="Gene3D" id="3.40.50.620">
    <property type="entry name" value="HUPs"/>
    <property type="match status" value="1"/>
</dbReference>
<evidence type="ECO:0000256" key="8">
    <source>
        <dbReference type="PIRNR" id="PIRNR006630"/>
    </source>
</evidence>
<evidence type="ECO:0000259" key="10">
    <source>
        <dbReference type="PROSITE" id="PS50263"/>
    </source>
</evidence>
<dbReference type="HAMAP" id="MF_02090">
    <property type="entry name" value="NadE_glutamine_dep"/>
    <property type="match status" value="1"/>
</dbReference>
<dbReference type="GO" id="GO:0003952">
    <property type="term" value="F:NAD+ synthase (glutamine-hydrolyzing) activity"/>
    <property type="evidence" value="ECO:0007669"/>
    <property type="project" value="UniProtKB-UniRule"/>
</dbReference>
<keyword evidence="3 7" id="KW-0436">Ligase</keyword>
<dbReference type="CDD" id="cd07570">
    <property type="entry name" value="GAT_Gln-NAD-synth"/>
    <property type="match status" value="1"/>
</dbReference>
<dbReference type="UniPathway" id="UPA00253">
    <property type="reaction ID" value="UER00334"/>
</dbReference>
<comment type="pathway">
    <text evidence="1 7 8">Cofactor biosynthesis; NAD(+) biosynthesis; NAD(+) from deamido-NAD(+) (L-Gln route): step 1/1.</text>
</comment>
<feature type="binding site" evidence="7">
    <location>
        <position position="603"/>
    </location>
    <ligand>
        <name>deamido-NAD(+)</name>
        <dbReference type="ChEBI" id="CHEBI:58437"/>
        <note>ligand shared between two neighboring subunits</note>
    </ligand>
</feature>
<feature type="active site" description="For glutaminase activity" evidence="7">
    <location>
        <position position="116"/>
    </location>
</feature>
<dbReference type="PIRSF" id="PIRSF006630">
    <property type="entry name" value="NADS_GAT"/>
    <property type="match status" value="1"/>
</dbReference>
<dbReference type="InterPro" id="IPR036526">
    <property type="entry name" value="C-N_Hydrolase_sf"/>
</dbReference>
<evidence type="ECO:0000256" key="5">
    <source>
        <dbReference type="ARBA" id="ARBA00022840"/>
    </source>
</evidence>
<comment type="similarity">
    <text evidence="9">Belongs to the NAD synthetase family.</text>
</comment>
<dbReference type="NCBIfam" id="NF002730">
    <property type="entry name" value="PRK02628.1"/>
    <property type="match status" value="1"/>
</dbReference>
<reference evidence="12" key="1">
    <citation type="submission" date="2017-02" db="EMBL/GenBank/DDBJ databases">
        <authorList>
            <person name="Varghese N."/>
            <person name="Submissions S."/>
        </authorList>
    </citation>
    <scope>NUCLEOTIDE SEQUENCE [LARGE SCALE GENOMIC DNA]</scope>
    <source>
        <strain evidence="12">USBA 833</strain>
    </source>
</reference>
<dbReference type="STRING" id="1147123.SAMN05443428_10149"/>
<evidence type="ECO:0000256" key="1">
    <source>
        <dbReference type="ARBA" id="ARBA00005188"/>
    </source>
</evidence>
<dbReference type="Gene3D" id="3.60.110.10">
    <property type="entry name" value="Carbon-nitrogen hydrolase"/>
    <property type="match status" value="1"/>
</dbReference>
<dbReference type="GO" id="GO:0009435">
    <property type="term" value="P:NAD+ biosynthetic process"/>
    <property type="evidence" value="ECO:0007669"/>
    <property type="project" value="UniProtKB-UniRule"/>
</dbReference>
<dbReference type="RefSeq" id="WP_078695094.1">
    <property type="nucleotide sequence ID" value="NZ_FUYH01000001.1"/>
</dbReference>
<keyword evidence="12" id="KW-1185">Reference proteome</keyword>
<evidence type="ECO:0000256" key="3">
    <source>
        <dbReference type="ARBA" id="ARBA00022598"/>
    </source>
</evidence>
<comment type="similarity">
    <text evidence="2 7 8">In the C-terminal section; belongs to the NAD synthetase family.</text>
</comment>
<dbReference type="GO" id="GO:0004359">
    <property type="term" value="F:glutaminase activity"/>
    <property type="evidence" value="ECO:0007669"/>
    <property type="project" value="InterPro"/>
</dbReference>
<evidence type="ECO:0000256" key="2">
    <source>
        <dbReference type="ARBA" id="ARBA00007145"/>
    </source>
</evidence>
<evidence type="ECO:0000256" key="6">
    <source>
        <dbReference type="ARBA" id="ARBA00023027"/>
    </source>
</evidence>
<feature type="binding site" evidence="7">
    <location>
        <position position="122"/>
    </location>
    <ligand>
        <name>L-glutamine</name>
        <dbReference type="ChEBI" id="CHEBI:58359"/>
    </ligand>
</feature>
<dbReference type="InterPro" id="IPR041856">
    <property type="entry name" value="NAD+_synth_C"/>
</dbReference>
<dbReference type="Gene3D" id="1.10.10.1140">
    <property type="entry name" value="Glutamine-dependent NAD+ synthetase, C-terminal domain"/>
    <property type="match status" value="1"/>
</dbReference>
<proteinExistence type="inferred from homology"/>
<dbReference type="NCBIfam" id="TIGR00552">
    <property type="entry name" value="nadE"/>
    <property type="match status" value="1"/>
</dbReference>
<keyword evidence="6 7" id="KW-0520">NAD</keyword>
<dbReference type="InterPro" id="IPR014729">
    <property type="entry name" value="Rossmann-like_a/b/a_fold"/>
</dbReference>
<dbReference type="SUPFAM" id="SSF52402">
    <property type="entry name" value="Adenine nucleotide alpha hydrolases-like"/>
    <property type="match status" value="1"/>
</dbReference>
<feature type="binding site" evidence="7">
    <location>
        <position position="198"/>
    </location>
    <ligand>
        <name>L-glutamine</name>
        <dbReference type="ChEBI" id="CHEBI:58359"/>
    </ligand>
</feature>
<dbReference type="GO" id="GO:0008795">
    <property type="term" value="F:NAD+ synthase activity"/>
    <property type="evidence" value="ECO:0007669"/>
    <property type="project" value="UniProtKB-UniRule"/>
</dbReference>
<organism evidence="11 12">
    <name type="scientific">Caloramator quimbayensis</name>
    <dbReference type="NCBI Taxonomy" id="1147123"/>
    <lineage>
        <taxon>Bacteria</taxon>
        <taxon>Bacillati</taxon>
        <taxon>Bacillota</taxon>
        <taxon>Clostridia</taxon>
        <taxon>Eubacteriales</taxon>
        <taxon>Clostridiaceae</taxon>
        <taxon>Caloramator</taxon>
    </lineage>
</organism>
<feature type="binding site" evidence="7">
    <location>
        <position position="471"/>
    </location>
    <ligand>
        <name>deamido-NAD(+)</name>
        <dbReference type="ChEBI" id="CHEBI:58437"/>
        <note>ligand shared between two neighboring subunits</note>
    </ligand>
</feature>
<dbReference type="InterPro" id="IPR003010">
    <property type="entry name" value="C-N_Hydrolase"/>
</dbReference>
<dbReference type="GO" id="GO:0005524">
    <property type="term" value="F:ATP binding"/>
    <property type="evidence" value="ECO:0007669"/>
    <property type="project" value="UniProtKB-UniRule"/>
</dbReference>
<protein>
    <recommendedName>
        <fullName evidence="7 8">Glutamine-dependent NAD(+) synthetase</fullName>
        <ecNumber evidence="7 8">6.3.5.1</ecNumber>
    </recommendedName>
    <alternativeName>
        <fullName evidence="7 8">NAD(+) synthase [glutamine-hydrolyzing]</fullName>
    </alternativeName>
</protein>
<feature type="binding site" evidence="7">
    <location>
        <begin position="356"/>
        <end position="363"/>
    </location>
    <ligand>
        <name>ATP</name>
        <dbReference type="ChEBI" id="CHEBI:30616"/>
    </ligand>
</feature>
<feature type="binding site" evidence="7">
    <location>
        <position position="466"/>
    </location>
    <ligand>
        <name>ATP</name>
        <dbReference type="ChEBI" id="CHEBI:30616"/>
    </ligand>
</feature>
<evidence type="ECO:0000256" key="9">
    <source>
        <dbReference type="RuleBase" id="RU003811"/>
    </source>
</evidence>
<dbReference type="Proteomes" id="UP000190105">
    <property type="component" value="Unassembled WGS sequence"/>
</dbReference>
<sequence>MENYGFIRAAASCPKLKVADVKYNVNEMKKAIYRAYENETDILVFPELSISGYTCGDLFGQDALLDESLNGLKDILEYSKDMNMIIFIGAPLSINHFLFNCAVGIFKGNILGVVPKTYIPNYGEYYEKRWFSSIDDTNITDIYILGNYVPFGSVVFQNRRMPQMCIGAEVCEDLWAPIPPSSYAALNGASIIVNLSASNELINKASYRRELVKQQSGRLLCSYIYSSSGVHESTTDMVFSGHLLIGENGSILKENERFERDSEIIIQDIDVQRLFAERRKNLTFKDSNKLSKPYRKVDFDMEIKEKRNLLRYVDAHPFVPSNAADRDERCKEIFNIQTAGLAKRIEHTNLKKLVIGVSGGLDSTLALLVAVKTFKLLNYPLKDIITITMPGFGTTDRTYNNTIELCRCIGTDLREINIKDACLLHFRDIGHDAEILDVTYENVQARERTQILMDIANKEGGLVVGTGDLSEVALGWSTYNGDHMSMYAVNCSVPKTLVRYLVGYVAEREMEDKAGKILIDILNTPVSPELLPGNEGKITQKTEDIIGPYELHDFFLYHFIKYGASPQKILYIAGIAFKDKYSKEEIEKWLKLFYRRFFTQQFKRSCIPDGPKVGTISLSPRGDWRMPSDASFDAWLGEF</sequence>
<dbReference type="OrthoDB" id="9803818at2"/>
<dbReference type="InterPro" id="IPR014445">
    <property type="entry name" value="Gln-dep_NAD_synthase"/>
</dbReference>
<evidence type="ECO:0000313" key="12">
    <source>
        <dbReference type="Proteomes" id="UP000190105"/>
    </source>
</evidence>
<dbReference type="Pfam" id="PF00795">
    <property type="entry name" value="CN_hydrolase"/>
    <property type="match status" value="1"/>
</dbReference>
<comment type="catalytic activity">
    <reaction evidence="7 8">
        <text>deamido-NAD(+) + L-glutamine + ATP + H2O = L-glutamate + AMP + diphosphate + NAD(+) + H(+)</text>
        <dbReference type="Rhea" id="RHEA:24384"/>
        <dbReference type="ChEBI" id="CHEBI:15377"/>
        <dbReference type="ChEBI" id="CHEBI:15378"/>
        <dbReference type="ChEBI" id="CHEBI:29985"/>
        <dbReference type="ChEBI" id="CHEBI:30616"/>
        <dbReference type="ChEBI" id="CHEBI:33019"/>
        <dbReference type="ChEBI" id="CHEBI:57540"/>
        <dbReference type="ChEBI" id="CHEBI:58359"/>
        <dbReference type="ChEBI" id="CHEBI:58437"/>
        <dbReference type="ChEBI" id="CHEBI:456215"/>
        <dbReference type="EC" id="6.3.5.1"/>
    </reaction>
</comment>
<dbReference type="InterPro" id="IPR003694">
    <property type="entry name" value="NAD_synthase"/>
</dbReference>
<dbReference type="CDD" id="cd00553">
    <property type="entry name" value="NAD_synthase"/>
    <property type="match status" value="1"/>
</dbReference>
<feature type="binding site" evidence="7">
    <location>
        <begin position="476"/>
        <end position="479"/>
    </location>
    <ligand>
        <name>deamido-NAD(+)</name>
        <dbReference type="ChEBI" id="CHEBI:58437"/>
        <note>ligand shared between two neighboring subunits</note>
    </ligand>
</feature>
<evidence type="ECO:0000256" key="7">
    <source>
        <dbReference type="HAMAP-Rule" id="MF_02090"/>
    </source>
</evidence>
<evidence type="ECO:0000256" key="4">
    <source>
        <dbReference type="ARBA" id="ARBA00022741"/>
    </source>
</evidence>
<dbReference type="EMBL" id="FUYH01000001">
    <property type="protein sequence ID" value="SKA75577.1"/>
    <property type="molecule type" value="Genomic_DNA"/>
</dbReference>
<dbReference type="SUPFAM" id="SSF56317">
    <property type="entry name" value="Carbon-nitrogen hydrolase"/>
    <property type="match status" value="1"/>
</dbReference>
<name>A0A1T4WEF9_9CLOT</name>
<dbReference type="Pfam" id="PF02540">
    <property type="entry name" value="NAD_synthase"/>
    <property type="match status" value="1"/>
</dbReference>
<feature type="active site" description="Nucleophile; for glutaminase activity" evidence="7">
    <location>
        <position position="171"/>
    </location>
</feature>
<dbReference type="PANTHER" id="PTHR23090">
    <property type="entry name" value="NH 3 /GLUTAMINE-DEPENDENT NAD + SYNTHETASE"/>
    <property type="match status" value="1"/>
</dbReference>
<comment type="function">
    <text evidence="7">Catalyzes the ATP-dependent amidation of deamido-NAD to form NAD. Uses L-glutamine as a nitrogen source.</text>
</comment>
<dbReference type="EC" id="6.3.5.1" evidence="7 8"/>
<dbReference type="PROSITE" id="PS50263">
    <property type="entry name" value="CN_HYDROLASE"/>
    <property type="match status" value="1"/>
</dbReference>
<dbReference type="GO" id="GO:0005737">
    <property type="term" value="C:cytoplasm"/>
    <property type="evidence" value="ECO:0007669"/>
    <property type="project" value="InterPro"/>
</dbReference>
<feature type="active site" description="Proton acceptor; for glutaminase activity" evidence="7">
    <location>
        <position position="47"/>
    </location>
</feature>
<keyword evidence="4 7" id="KW-0547">Nucleotide-binding</keyword>